<evidence type="ECO:0000313" key="2">
    <source>
        <dbReference type="Proteomes" id="UP001163603"/>
    </source>
</evidence>
<keyword evidence="2" id="KW-1185">Reference proteome</keyword>
<name>A0ACC0ZJN4_9ROSI</name>
<proteinExistence type="predicted"/>
<comment type="caution">
    <text evidence="1">The sequence shown here is derived from an EMBL/GenBank/DDBJ whole genome shotgun (WGS) entry which is preliminary data.</text>
</comment>
<organism evidence="1 2">
    <name type="scientific">Pistacia integerrima</name>
    <dbReference type="NCBI Taxonomy" id="434235"/>
    <lineage>
        <taxon>Eukaryota</taxon>
        <taxon>Viridiplantae</taxon>
        <taxon>Streptophyta</taxon>
        <taxon>Embryophyta</taxon>
        <taxon>Tracheophyta</taxon>
        <taxon>Spermatophyta</taxon>
        <taxon>Magnoliopsida</taxon>
        <taxon>eudicotyledons</taxon>
        <taxon>Gunneridae</taxon>
        <taxon>Pentapetalae</taxon>
        <taxon>rosids</taxon>
        <taxon>malvids</taxon>
        <taxon>Sapindales</taxon>
        <taxon>Anacardiaceae</taxon>
        <taxon>Pistacia</taxon>
    </lineage>
</organism>
<sequence>MPAPSNLSPCRLLNIGGVPDSEDGTRHGNAARPGTVHPWRRFTVVCLHGLNGGIIAGAAAMDGDEWG</sequence>
<evidence type="ECO:0000313" key="1">
    <source>
        <dbReference type="EMBL" id="KAJ0052394.1"/>
    </source>
</evidence>
<dbReference type="EMBL" id="CM047736">
    <property type="protein sequence ID" value="KAJ0052394.1"/>
    <property type="molecule type" value="Genomic_DNA"/>
</dbReference>
<reference evidence="2" key="1">
    <citation type="journal article" date="2023" name="G3 (Bethesda)">
        <title>Genome assembly and association tests identify interacting loci associated with vigor, precocity, and sex in interspecific pistachio rootstocks.</title>
        <authorList>
            <person name="Palmer W."/>
            <person name="Jacygrad E."/>
            <person name="Sagayaradj S."/>
            <person name="Cavanaugh K."/>
            <person name="Han R."/>
            <person name="Bertier L."/>
            <person name="Beede B."/>
            <person name="Kafkas S."/>
            <person name="Golino D."/>
            <person name="Preece J."/>
            <person name="Michelmore R."/>
        </authorList>
    </citation>
    <scope>NUCLEOTIDE SEQUENCE [LARGE SCALE GENOMIC DNA]</scope>
</reference>
<accession>A0ACC0ZJN4</accession>
<gene>
    <name evidence="1" type="ORF">Pint_00626</name>
</gene>
<dbReference type="Proteomes" id="UP001163603">
    <property type="component" value="Chromosome 1"/>
</dbReference>
<protein>
    <submittedName>
        <fullName evidence="1">Uncharacterized protein</fullName>
    </submittedName>
</protein>